<dbReference type="AlphaFoldDB" id="A0AAD9FVN9"/>
<protein>
    <submittedName>
        <fullName evidence="2">Uncharacterized protein</fullName>
    </submittedName>
</protein>
<dbReference type="EMBL" id="JAODAN010000001">
    <property type="protein sequence ID" value="KAK1926996.1"/>
    <property type="molecule type" value="Genomic_DNA"/>
</dbReference>
<dbReference type="InterPro" id="IPR051888">
    <property type="entry name" value="UPF0148_domain"/>
</dbReference>
<feature type="region of interest" description="Disordered" evidence="1">
    <location>
        <begin position="187"/>
        <end position="208"/>
    </location>
</feature>
<reference evidence="2" key="1">
    <citation type="submission" date="2023-02" db="EMBL/GenBank/DDBJ databases">
        <title>Identification and recombinant expression of a fungal hydrolase from Papiliotrema laurentii that hydrolyzes apple cutin and clears colloidal polyester polyurethane.</title>
        <authorList>
            <consortium name="DOE Joint Genome Institute"/>
            <person name="Roman V.A."/>
            <person name="Bojanowski C."/>
            <person name="Crable B.R."/>
            <person name="Wagner D.N."/>
            <person name="Hung C.S."/>
            <person name="Nadeau L.J."/>
            <person name="Schratz L."/>
            <person name="Haridas S."/>
            <person name="Pangilinan J."/>
            <person name="Lipzen A."/>
            <person name="Na H."/>
            <person name="Yan M."/>
            <person name="Ng V."/>
            <person name="Grigoriev I.V."/>
            <person name="Spatafora J.W."/>
            <person name="Barlow D."/>
            <person name="Biffinger J."/>
            <person name="Kelley-Loughnane N."/>
            <person name="Varaljay V.A."/>
            <person name="Crookes-Goodson W.J."/>
        </authorList>
    </citation>
    <scope>NUCLEOTIDE SEQUENCE</scope>
    <source>
        <strain evidence="2">5307AH</strain>
    </source>
</reference>
<evidence type="ECO:0000313" key="2">
    <source>
        <dbReference type="EMBL" id="KAK1926996.1"/>
    </source>
</evidence>
<dbReference type="Pfam" id="PF06677">
    <property type="entry name" value="Auto_anti-p27"/>
    <property type="match status" value="2"/>
</dbReference>
<organism evidence="2 3">
    <name type="scientific">Papiliotrema laurentii</name>
    <name type="common">Cryptococcus laurentii</name>
    <dbReference type="NCBI Taxonomy" id="5418"/>
    <lineage>
        <taxon>Eukaryota</taxon>
        <taxon>Fungi</taxon>
        <taxon>Dikarya</taxon>
        <taxon>Basidiomycota</taxon>
        <taxon>Agaricomycotina</taxon>
        <taxon>Tremellomycetes</taxon>
        <taxon>Tremellales</taxon>
        <taxon>Rhynchogastremaceae</taxon>
        <taxon>Papiliotrema</taxon>
    </lineage>
</organism>
<keyword evidence="3" id="KW-1185">Reference proteome</keyword>
<proteinExistence type="predicted"/>
<evidence type="ECO:0000313" key="3">
    <source>
        <dbReference type="Proteomes" id="UP001182556"/>
    </source>
</evidence>
<accession>A0AAD9FVN9</accession>
<name>A0AAD9FVN9_PAPLA</name>
<dbReference type="PANTHER" id="PTHR16537:SF1">
    <property type="entry name" value="PROTEIN ZNRD2"/>
    <property type="match status" value="1"/>
</dbReference>
<dbReference type="InterPro" id="IPR009563">
    <property type="entry name" value="SSSCA1"/>
</dbReference>
<sequence length="341" mass="35704">MSGSDRIAQLESTSAILGEYMLRGWALTDLSCATCSVTPLMREPPAIAEREGRPPIQFCALCDGKPDNAPLLTPTLPAPPAQPLATPTETAFNMPTISSPFGPIPAVPSSPIISTDTSRADTAASSISALLLQGYALLGDNCPNPSCRGIPLMGYPKKKDGTKDGRRMCVSCGGAWVDEADIGDLKVVPPQQSSTPSAQAPPDSPRDRARRELYEAGERLMAERAAAAPPADLGRVAGRASNVSLNSADVDMDEPSAIATPVVGGTANGPSASDDVAFQSSLRMTMESVTMNLAALARSLRAQAPVVEGPQPNEGFQNIKGHAEAIKDMLDVAAMVERLRR</sequence>
<dbReference type="PANTHER" id="PTHR16537">
    <property type="entry name" value="SJOEGREN SYNDROME/SCLERODERMA AUTOANTIGEN 1"/>
    <property type="match status" value="1"/>
</dbReference>
<dbReference type="Proteomes" id="UP001182556">
    <property type="component" value="Unassembled WGS sequence"/>
</dbReference>
<evidence type="ECO:0000256" key="1">
    <source>
        <dbReference type="SAM" id="MobiDB-lite"/>
    </source>
</evidence>
<comment type="caution">
    <text evidence="2">The sequence shown here is derived from an EMBL/GenBank/DDBJ whole genome shotgun (WGS) entry which is preliminary data.</text>
</comment>
<gene>
    <name evidence="2" type="ORF">DB88DRAFT_507102</name>
</gene>